<dbReference type="PANTHER" id="PTHR43399">
    <property type="entry name" value="SUBTILISIN-RELATED"/>
    <property type="match status" value="1"/>
</dbReference>
<evidence type="ECO:0000313" key="7">
    <source>
        <dbReference type="EMBL" id="AZI40311.1"/>
    </source>
</evidence>
<dbReference type="Pfam" id="PF00082">
    <property type="entry name" value="Peptidase_S8"/>
    <property type="match status" value="1"/>
</dbReference>
<keyword evidence="2 5" id="KW-0645">Protease</keyword>
<organism evidence="7 8">
    <name type="scientific">Epilithonimonas vandammei</name>
    <dbReference type="NCBI Taxonomy" id="2487072"/>
    <lineage>
        <taxon>Bacteria</taxon>
        <taxon>Pseudomonadati</taxon>
        <taxon>Bacteroidota</taxon>
        <taxon>Flavobacteriia</taxon>
        <taxon>Flavobacteriales</taxon>
        <taxon>Weeksellaceae</taxon>
        <taxon>Chryseobacterium group</taxon>
        <taxon>Epilithonimonas</taxon>
    </lineage>
</organism>
<accession>A0A3G8YG69</accession>
<dbReference type="Proteomes" id="UP000281810">
    <property type="component" value="Chromosome"/>
</dbReference>
<evidence type="ECO:0000256" key="5">
    <source>
        <dbReference type="PROSITE-ProRule" id="PRU01240"/>
    </source>
</evidence>
<dbReference type="InterPro" id="IPR036852">
    <property type="entry name" value="Peptidase_S8/S53_dom_sf"/>
</dbReference>
<dbReference type="OrthoDB" id="1055762at2"/>
<dbReference type="Gene3D" id="3.40.50.200">
    <property type="entry name" value="Peptidase S8/S53 domain"/>
    <property type="match status" value="1"/>
</dbReference>
<evidence type="ECO:0000313" key="8">
    <source>
        <dbReference type="Proteomes" id="UP000281810"/>
    </source>
</evidence>
<protein>
    <recommendedName>
        <fullName evidence="6">Peptidase S8/S53 domain-containing protein</fullName>
    </recommendedName>
</protein>
<dbReference type="GO" id="GO:0006508">
    <property type="term" value="P:proteolysis"/>
    <property type="evidence" value="ECO:0007669"/>
    <property type="project" value="UniProtKB-KW"/>
</dbReference>
<dbReference type="PROSITE" id="PS00138">
    <property type="entry name" value="SUBTILASE_SER"/>
    <property type="match status" value="1"/>
</dbReference>
<feature type="active site" description="Charge relay system" evidence="5">
    <location>
        <position position="285"/>
    </location>
</feature>
<dbReference type="RefSeq" id="WP_124802669.1">
    <property type="nucleotide sequence ID" value="NZ_CP034161.1"/>
</dbReference>
<gene>
    <name evidence="7" type="ORF">EIB74_10200</name>
</gene>
<dbReference type="InterPro" id="IPR022398">
    <property type="entry name" value="Peptidase_S8_His-AS"/>
</dbReference>
<dbReference type="EMBL" id="CP034161">
    <property type="protein sequence ID" value="AZI40311.1"/>
    <property type="molecule type" value="Genomic_DNA"/>
</dbReference>
<evidence type="ECO:0000256" key="3">
    <source>
        <dbReference type="ARBA" id="ARBA00022801"/>
    </source>
</evidence>
<dbReference type="PANTHER" id="PTHR43399:SF4">
    <property type="entry name" value="CELL WALL-ASSOCIATED PROTEASE"/>
    <property type="match status" value="1"/>
</dbReference>
<dbReference type="InterPro" id="IPR051048">
    <property type="entry name" value="Peptidase_S8/S53_subtilisin"/>
</dbReference>
<dbReference type="InterPro" id="IPR000209">
    <property type="entry name" value="Peptidase_S8/S53_dom"/>
</dbReference>
<name>A0A3G8YG69_9FLAO</name>
<dbReference type="InterPro" id="IPR023828">
    <property type="entry name" value="Peptidase_S8_Ser-AS"/>
</dbReference>
<feature type="active site" description="Charge relay system" evidence="5">
    <location>
        <position position="451"/>
    </location>
</feature>
<dbReference type="PROSITE" id="PS51892">
    <property type="entry name" value="SUBTILASE"/>
    <property type="match status" value="1"/>
</dbReference>
<dbReference type="AlphaFoldDB" id="A0A3G8YG69"/>
<comment type="similarity">
    <text evidence="1 5">Belongs to the peptidase S8 family.</text>
</comment>
<keyword evidence="8" id="KW-1185">Reference proteome</keyword>
<keyword evidence="4 5" id="KW-0720">Serine protease</keyword>
<proteinExistence type="inferred from homology"/>
<dbReference type="PRINTS" id="PR00723">
    <property type="entry name" value="SUBTILISIN"/>
</dbReference>
<dbReference type="SUPFAM" id="SSF52743">
    <property type="entry name" value="Subtilisin-like"/>
    <property type="match status" value="1"/>
</dbReference>
<dbReference type="PROSITE" id="PS00137">
    <property type="entry name" value="SUBTILASE_HIS"/>
    <property type="match status" value="1"/>
</dbReference>
<sequence>MKKNYSLLLILFVFITNIFSAQTYYYYKGQKQILTLDKSGFDIFVDDNFQIGNSNTNLESFSLTSINTNENFATVEFVNNPTDTEYYSKINELKSNANLLSVQPRFISSDDIVLRLSNYLFVKLKNSIDISILQNFANSKNFTIVGPNQFMPLWYKLKCDKNTLGNTLEISNYLYETGYFDATDPLFISKEIVENNTQSLVNNTPQTICANDTNFGDQWGLQNTTNPGIDVDICNAWTITEGAGVKVAVLDGGIDLNNIDLSNNILPLSYDTVTGTSPSHVYVSHGTFVAGIIGAAKNNNYQITGVSPKSKLFSISTDGISNLISIEQRADGINWAWQNGSDIINNSWKADYQSDLLDNSISNALAYGRNGLGTVVIFISGNSPKPQNTSSLFVKYPANSNDKIIAVGAIDINGNRGVFSCFGDKLDIVAPGVNILSTSSNNTVKYDSGTSFAAPHVAGICALILSVNPCLSVTQVNDIIEKTAKKLNNYTYTNTSGRQNGTWNEETGYGLANAYEAVKLAQQMNSSTLDLYIKDSADDFGIEPNTTTPYMWTSDNIWVRNSSDNGTEHQNPEYSSSGVPNYVSVRVINKSCVSSNGNDQLKLYWAKASTSLSYPNPWLGGVQHPITGATMGNPIGTINIPILKPGEEKVLTFSWDVPDPINYGNDGDQWHFCLLARIESTDDPMTVPETTDLNANVRNNNNIAWKNLTVVDLIPNRSTGIVAIGNSSNEAKNYYLEMLVDDLETGNPVYDEAEVSISMDDVLYEAWVRGGRNTERLSPTIEERKKIVNGNNVILDNISFNPNEIGTLKLDFNFLTQQSSSKTKFRYHIIQKETGTGKIIGGETFIINKNQRALFIANAGENKMVDANDVITLHAENINEPVIYNWYDSSGNLIFQGQNLQIPNAIAENYRLQVISTLDGFKDYAEVEVRLKPSHIEYIAPNPACNNIIVNYKLNGANSAYLMIIGLNGTVSNNYILDLNSTESNINISSYSTGYYTIALIVNGEIVDTKTLIKQ</sequence>
<evidence type="ECO:0000259" key="6">
    <source>
        <dbReference type="Pfam" id="PF00082"/>
    </source>
</evidence>
<dbReference type="GO" id="GO:0004252">
    <property type="term" value="F:serine-type endopeptidase activity"/>
    <property type="evidence" value="ECO:0007669"/>
    <property type="project" value="UniProtKB-UniRule"/>
</dbReference>
<dbReference type="InterPro" id="IPR015500">
    <property type="entry name" value="Peptidase_S8_subtilisin-rel"/>
</dbReference>
<keyword evidence="3 5" id="KW-0378">Hydrolase</keyword>
<feature type="domain" description="Peptidase S8/S53" evidence="6">
    <location>
        <begin position="242"/>
        <end position="510"/>
    </location>
</feature>
<evidence type="ECO:0000256" key="4">
    <source>
        <dbReference type="ARBA" id="ARBA00022825"/>
    </source>
</evidence>
<reference evidence="8" key="1">
    <citation type="submission" date="2018-11" db="EMBL/GenBank/DDBJ databases">
        <title>Proposal to divide the Flavobacteriaceae and reorganize its genera based on Amino Acid Identity values calculated from whole genome sequences.</title>
        <authorList>
            <person name="Nicholson A.C."/>
            <person name="Gulvik C.A."/>
            <person name="Whitney A.M."/>
            <person name="Humrighouse B.W."/>
            <person name="Bell M."/>
            <person name="Holmes B."/>
            <person name="Steigerwalt A.B."/>
            <person name="Villarma A."/>
            <person name="Sheth M."/>
            <person name="Batra D."/>
            <person name="Pryor J."/>
            <person name="Bernardet J.-F."/>
            <person name="Hugo C."/>
            <person name="Kampfer P."/>
            <person name="Newman J.D."/>
            <person name="McQuiston J.R."/>
        </authorList>
    </citation>
    <scope>NUCLEOTIDE SEQUENCE [LARGE SCALE GENOMIC DNA]</scope>
    <source>
        <strain evidence="8">F5649</strain>
    </source>
</reference>
<evidence type="ECO:0000256" key="1">
    <source>
        <dbReference type="ARBA" id="ARBA00011073"/>
    </source>
</evidence>
<evidence type="ECO:0000256" key="2">
    <source>
        <dbReference type="ARBA" id="ARBA00022670"/>
    </source>
</evidence>
<feature type="active site" description="Charge relay system" evidence="5">
    <location>
        <position position="251"/>
    </location>
</feature>